<accession>A0ABN3QPA1</accession>
<sequence length="414" mass="43505">MSDYQSLVDEVSALLQAPVTLEDREFILIAFSSHEDDLDPVRTRSILRRRSSPSVRAWFEGFGIARATGPTRTPADPAAGVRARLCLPALHEGVVYGYLWVLDDGTIDPADPRMTQVMALAAQAGQLLAADTWKAEAAPRAFAQLLSDSAADHAEAARTLTALRHPASASASVAVVWVSPAPHSVPARLPEGVLTHRSRDGLALLVPLPDLAGTAAAQAIAIGLLDSVNGSTETLAGVGGARTDLPDAVHSWREARLAVRSARAEPRLGPVACWNELGAYRLIAAPPMATSTAPPADPALLPLLEPARAELLRTAETYLDQAGHAQRTAEALVIHRQTLYYRLSRIKALTGLDLDSGADRLLLHLAIKTYRLATAPESPSGIAKSSPESMAGPIGPGRASGSAGRQHGAGLGGD</sequence>
<dbReference type="InterPro" id="IPR042070">
    <property type="entry name" value="PucR_C-HTH_sf"/>
</dbReference>
<comment type="caution">
    <text evidence="5">The sequence shown here is derived from an EMBL/GenBank/DDBJ whole genome shotgun (WGS) entry which is preliminary data.</text>
</comment>
<name>A0ABN3QPA1_9ACTN</name>
<evidence type="ECO:0000259" key="4">
    <source>
        <dbReference type="Pfam" id="PF17853"/>
    </source>
</evidence>
<dbReference type="RefSeq" id="WP_344547932.1">
    <property type="nucleotide sequence ID" value="NZ_BAAATD010000016.1"/>
</dbReference>
<organism evidence="5 6">
    <name type="scientific">Actinomadura fulvescens</name>
    <dbReference type="NCBI Taxonomy" id="46160"/>
    <lineage>
        <taxon>Bacteria</taxon>
        <taxon>Bacillati</taxon>
        <taxon>Actinomycetota</taxon>
        <taxon>Actinomycetes</taxon>
        <taxon>Streptosporangiales</taxon>
        <taxon>Thermomonosporaceae</taxon>
        <taxon>Actinomadura</taxon>
    </lineage>
</organism>
<evidence type="ECO:0000256" key="1">
    <source>
        <dbReference type="ARBA" id="ARBA00006754"/>
    </source>
</evidence>
<dbReference type="Proteomes" id="UP001501509">
    <property type="component" value="Unassembled WGS sequence"/>
</dbReference>
<dbReference type="InterPro" id="IPR051448">
    <property type="entry name" value="CdaR-like_regulators"/>
</dbReference>
<feature type="domain" description="CdaR GGDEF-like" evidence="4">
    <location>
        <begin position="151"/>
        <end position="260"/>
    </location>
</feature>
<feature type="domain" description="PucR C-terminal helix-turn-helix" evidence="3">
    <location>
        <begin position="311"/>
        <end position="368"/>
    </location>
</feature>
<dbReference type="InterPro" id="IPR041522">
    <property type="entry name" value="CdaR_GGDEF"/>
</dbReference>
<dbReference type="Gene3D" id="1.10.10.2840">
    <property type="entry name" value="PucR C-terminal helix-turn-helix domain"/>
    <property type="match status" value="1"/>
</dbReference>
<dbReference type="Pfam" id="PF13556">
    <property type="entry name" value="HTH_30"/>
    <property type="match status" value="1"/>
</dbReference>
<dbReference type="Pfam" id="PF17853">
    <property type="entry name" value="GGDEF_2"/>
    <property type="match status" value="1"/>
</dbReference>
<dbReference type="PANTHER" id="PTHR33744">
    <property type="entry name" value="CARBOHYDRATE DIACID REGULATOR"/>
    <property type="match status" value="1"/>
</dbReference>
<feature type="region of interest" description="Disordered" evidence="2">
    <location>
        <begin position="376"/>
        <end position="414"/>
    </location>
</feature>
<protein>
    <submittedName>
        <fullName evidence="5">Helix-turn-helix domain-containing protein</fullName>
    </submittedName>
</protein>
<evidence type="ECO:0000259" key="3">
    <source>
        <dbReference type="Pfam" id="PF13556"/>
    </source>
</evidence>
<evidence type="ECO:0000313" key="6">
    <source>
        <dbReference type="Proteomes" id="UP001501509"/>
    </source>
</evidence>
<evidence type="ECO:0000313" key="5">
    <source>
        <dbReference type="EMBL" id="GAA2631663.1"/>
    </source>
</evidence>
<gene>
    <name evidence="5" type="ORF">GCM10010411_82270</name>
</gene>
<reference evidence="5 6" key="1">
    <citation type="journal article" date="2019" name="Int. J. Syst. Evol. Microbiol.">
        <title>The Global Catalogue of Microorganisms (GCM) 10K type strain sequencing project: providing services to taxonomists for standard genome sequencing and annotation.</title>
        <authorList>
            <consortium name="The Broad Institute Genomics Platform"/>
            <consortium name="The Broad Institute Genome Sequencing Center for Infectious Disease"/>
            <person name="Wu L."/>
            <person name="Ma J."/>
        </authorList>
    </citation>
    <scope>NUCLEOTIDE SEQUENCE [LARGE SCALE GENOMIC DNA]</scope>
    <source>
        <strain evidence="5 6">JCM 6833</strain>
    </source>
</reference>
<dbReference type="InterPro" id="IPR025736">
    <property type="entry name" value="PucR_C-HTH_dom"/>
</dbReference>
<comment type="similarity">
    <text evidence="1">Belongs to the CdaR family.</text>
</comment>
<proteinExistence type="inferred from homology"/>
<evidence type="ECO:0000256" key="2">
    <source>
        <dbReference type="SAM" id="MobiDB-lite"/>
    </source>
</evidence>
<dbReference type="EMBL" id="BAAATD010000016">
    <property type="protein sequence ID" value="GAA2631663.1"/>
    <property type="molecule type" value="Genomic_DNA"/>
</dbReference>
<dbReference type="PANTHER" id="PTHR33744:SF17">
    <property type="entry name" value="CONSERVED PROTEIN"/>
    <property type="match status" value="1"/>
</dbReference>
<keyword evidence="6" id="KW-1185">Reference proteome</keyword>